<sequence>MSDISQPVVPPELCDVVIDYLHDDPRTLAVCALVCRTWVPSSRMHQFHTVILHRIPAWRGQKLLLISDPSSTVLPYVRHLALG</sequence>
<dbReference type="SUPFAM" id="SSF81383">
    <property type="entry name" value="F-box domain"/>
    <property type="match status" value="1"/>
</dbReference>
<feature type="non-terminal residue" evidence="1">
    <location>
        <position position="83"/>
    </location>
</feature>
<evidence type="ECO:0000313" key="2">
    <source>
        <dbReference type="Proteomes" id="UP000076727"/>
    </source>
</evidence>
<dbReference type="AlphaFoldDB" id="A0A165UA40"/>
<protein>
    <recommendedName>
        <fullName evidence="3">F-box domain-containing protein</fullName>
    </recommendedName>
</protein>
<evidence type="ECO:0008006" key="3">
    <source>
        <dbReference type="Google" id="ProtNLM"/>
    </source>
</evidence>
<organism evidence="1 2">
    <name type="scientific">Daedalea quercina L-15889</name>
    <dbReference type="NCBI Taxonomy" id="1314783"/>
    <lineage>
        <taxon>Eukaryota</taxon>
        <taxon>Fungi</taxon>
        <taxon>Dikarya</taxon>
        <taxon>Basidiomycota</taxon>
        <taxon>Agaricomycotina</taxon>
        <taxon>Agaricomycetes</taxon>
        <taxon>Polyporales</taxon>
        <taxon>Fomitopsis</taxon>
    </lineage>
</organism>
<evidence type="ECO:0000313" key="1">
    <source>
        <dbReference type="EMBL" id="KZT74615.1"/>
    </source>
</evidence>
<dbReference type="Proteomes" id="UP000076727">
    <property type="component" value="Unassembled WGS sequence"/>
</dbReference>
<gene>
    <name evidence="1" type="ORF">DAEQUDRAFT_660381</name>
</gene>
<dbReference type="InterPro" id="IPR036047">
    <property type="entry name" value="F-box-like_dom_sf"/>
</dbReference>
<proteinExistence type="predicted"/>
<dbReference type="EMBL" id="KV429033">
    <property type="protein sequence ID" value="KZT74615.1"/>
    <property type="molecule type" value="Genomic_DNA"/>
</dbReference>
<name>A0A165UA40_9APHY</name>
<keyword evidence="2" id="KW-1185">Reference proteome</keyword>
<reference evidence="1 2" key="1">
    <citation type="journal article" date="2016" name="Mol. Biol. Evol.">
        <title>Comparative Genomics of Early-Diverging Mushroom-Forming Fungi Provides Insights into the Origins of Lignocellulose Decay Capabilities.</title>
        <authorList>
            <person name="Nagy L.G."/>
            <person name="Riley R."/>
            <person name="Tritt A."/>
            <person name="Adam C."/>
            <person name="Daum C."/>
            <person name="Floudas D."/>
            <person name="Sun H."/>
            <person name="Yadav J.S."/>
            <person name="Pangilinan J."/>
            <person name="Larsson K.H."/>
            <person name="Matsuura K."/>
            <person name="Barry K."/>
            <person name="Labutti K."/>
            <person name="Kuo R."/>
            <person name="Ohm R.A."/>
            <person name="Bhattacharya S.S."/>
            <person name="Shirouzu T."/>
            <person name="Yoshinaga Y."/>
            <person name="Martin F.M."/>
            <person name="Grigoriev I.V."/>
            <person name="Hibbett D.S."/>
        </authorList>
    </citation>
    <scope>NUCLEOTIDE SEQUENCE [LARGE SCALE GENOMIC DNA]</scope>
    <source>
        <strain evidence="1 2">L-15889</strain>
    </source>
</reference>
<accession>A0A165UA40</accession>
<dbReference type="OrthoDB" id="2921803at2759"/>